<proteinExistence type="predicted"/>
<sequence>MSAMHHIRAASFSMFFAIALCACGGTGNHMHSKNGQDVDADGDPIYRKNPHPRQAYRITMTIEDAPGPFEHVTGTVFYQMTNHEQCTPVEPIAGVWSKSKEDCIPIHFQKISETTYVARIYADGMVDADYYGKGICHFELSGIGITLRATGKHEETRFQPGLFKSDIYSGAPISTYFWKGGYPRSQVENYPDTGEDDANKYAEPNRRNLFRVILESDKVTP</sequence>
<dbReference type="EMBL" id="CXOK01000022">
    <property type="protein sequence ID" value="CTP85151.1"/>
    <property type="molecule type" value="Genomic_DNA"/>
</dbReference>
<evidence type="ECO:0000256" key="1">
    <source>
        <dbReference type="SAM" id="SignalP"/>
    </source>
</evidence>
<dbReference type="AlphaFoldDB" id="A0A0K2ZHC5"/>
<evidence type="ECO:0000313" key="2">
    <source>
        <dbReference type="EMBL" id="CTP85151.1"/>
    </source>
</evidence>
<evidence type="ECO:0008006" key="4">
    <source>
        <dbReference type="Google" id="ProtNLM"/>
    </source>
</evidence>
<name>A0A0K2ZHC5_9XANT</name>
<keyword evidence="1" id="KW-0732">Signal</keyword>
<gene>
    <name evidence="2" type="ORF">XTPLMG728_0787</name>
</gene>
<feature type="chain" id="PRO_5005492383" description="Secreted protein" evidence="1">
    <location>
        <begin position="25"/>
        <end position="221"/>
    </location>
</feature>
<accession>A0A0K2ZHC5</accession>
<feature type="signal peptide" evidence="1">
    <location>
        <begin position="1"/>
        <end position="24"/>
    </location>
</feature>
<evidence type="ECO:0000313" key="3">
    <source>
        <dbReference type="Proteomes" id="UP000041247"/>
    </source>
</evidence>
<protein>
    <recommendedName>
        <fullName evidence="4">Secreted protein</fullName>
    </recommendedName>
</protein>
<organism evidence="2 3">
    <name type="scientific">Xanthomonas graminis pv. poae</name>
    <dbReference type="NCBI Taxonomy" id="227946"/>
    <lineage>
        <taxon>Bacteria</taxon>
        <taxon>Pseudomonadati</taxon>
        <taxon>Pseudomonadota</taxon>
        <taxon>Gammaproteobacteria</taxon>
        <taxon>Lysobacterales</taxon>
        <taxon>Lysobacteraceae</taxon>
        <taxon>Xanthomonas</taxon>
        <taxon>Xanthomonas translucens group</taxon>
        <taxon>Xanthomonas graminis</taxon>
    </lineage>
</organism>
<reference evidence="2 3" key="1">
    <citation type="submission" date="2015-07" db="EMBL/GenBank/DDBJ databases">
        <authorList>
            <person name="Noorani M."/>
        </authorList>
    </citation>
    <scope>NUCLEOTIDE SEQUENCE [LARGE SCALE GENOMIC DNA]</scope>
    <source>
        <strain evidence="2">LMG728</strain>
    </source>
</reference>
<dbReference type="Proteomes" id="UP000041247">
    <property type="component" value="Unassembled WGS sequence"/>
</dbReference>